<reference evidence="1 2" key="1">
    <citation type="journal article" date="2019" name="Nat. Med.">
        <title>A library of human gut bacterial isolates paired with longitudinal multiomics data enables mechanistic microbiome research.</title>
        <authorList>
            <person name="Poyet M."/>
            <person name="Groussin M."/>
            <person name="Gibbons S.M."/>
            <person name="Avila-Pacheco J."/>
            <person name="Jiang X."/>
            <person name="Kearney S.M."/>
            <person name="Perrotta A.R."/>
            <person name="Berdy B."/>
            <person name="Zhao S."/>
            <person name="Lieberman T.D."/>
            <person name="Swanson P.K."/>
            <person name="Smith M."/>
            <person name="Roesemann S."/>
            <person name="Alexander J.E."/>
            <person name="Rich S.A."/>
            <person name="Livny J."/>
            <person name="Vlamakis H."/>
            <person name="Clish C."/>
            <person name="Bullock K."/>
            <person name="Deik A."/>
            <person name="Scott J."/>
            <person name="Pierce K.A."/>
            <person name="Xavier R.J."/>
            <person name="Alm E.J."/>
        </authorList>
    </citation>
    <scope>NUCLEOTIDE SEQUENCE [LARGE SCALE GENOMIC DNA]</scope>
    <source>
        <strain evidence="1 2">BIOML-A1</strain>
    </source>
</reference>
<protein>
    <submittedName>
        <fullName evidence="1">Uncharacterized protein</fullName>
    </submittedName>
</protein>
<sequence length="125" mass="14393">MPQEQFKIDNVVIRAPDSYKPVFATTSTEDSKRSQDLIMHNTPMGTIGGYDMQWGELTWAEIATILNTVLNKSQFTFHHKDPTVPGRWIDRTFYASNFNMAAQTLKDGEEKWTDLSINVRRIEPI</sequence>
<name>A0A6L8SWH8_9FIRM</name>
<dbReference type="RefSeq" id="WP_161233187.1">
    <property type="nucleotide sequence ID" value="NZ_JBBNFY010000001.1"/>
</dbReference>
<evidence type="ECO:0000313" key="2">
    <source>
        <dbReference type="Proteomes" id="UP000477285"/>
    </source>
</evidence>
<dbReference type="AlphaFoldDB" id="A0A6L8SWH8"/>
<accession>A0A6L8SWH8</accession>
<evidence type="ECO:0000313" key="1">
    <source>
        <dbReference type="EMBL" id="MZL31699.1"/>
    </source>
</evidence>
<dbReference type="Proteomes" id="UP000477285">
    <property type="component" value="Unassembled WGS sequence"/>
</dbReference>
<comment type="caution">
    <text evidence="1">The sequence shown here is derived from an EMBL/GenBank/DDBJ whole genome shotgun (WGS) entry which is preliminary data.</text>
</comment>
<gene>
    <name evidence="1" type="ORF">GT728_00430</name>
</gene>
<dbReference type="EMBL" id="WWVQ01000001">
    <property type="protein sequence ID" value="MZL31699.1"/>
    <property type="molecule type" value="Genomic_DNA"/>
</dbReference>
<organism evidence="1 2">
    <name type="scientific">Blautia wexlerae</name>
    <dbReference type="NCBI Taxonomy" id="418240"/>
    <lineage>
        <taxon>Bacteria</taxon>
        <taxon>Bacillati</taxon>
        <taxon>Bacillota</taxon>
        <taxon>Clostridia</taxon>
        <taxon>Lachnospirales</taxon>
        <taxon>Lachnospiraceae</taxon>
        <taxon>Blautia</taxon>
    </lineage>
</organism>
<proteinExistence type="predicted"/>